<feature type="region of interest" description="Disordered" evidence="1">
    <location>
        <begin position="17"/>
        <end position="44"/>
    </location>
</feature>
<accession>A0AAD2CLP1</accession>
<organism evidence="2 3">
    <name type="scientific">Cylindrotheca closterium</name>
    <dbReference type="NCBI Taxonomy" id="2856"/>
    <lineage>
        <taxon>Eukaryota</taxon>
        <taxon>Sar</taxon>
        <taxon>Stramenopiles</taxon>
        <taxon>Ochrophyta</taxon>
        <taxon>Bacillariophyta</taxon>
        <taxon>Bacillariophyceae</taxon>
        <taxon>Bacillariophycidae</taxon>
        <taxon>Bacillariales</taxon>
        <taxon>Bacillariaceae</taxon>
        <taxon>Cylindrotheca</taxon>
    </lineage>
</organism>
<feature type="compositionally biased region" description="Basic and acidic residues" evidence="1">
    <location>
        <begin position="217"/>
        <end position="226"/>
    </location>
</feature>
<dbReference type="EMBL" id="CAKOGP040000724">
    <property type="protein sequence ID" value="CAJ1938475.1"/>
    <property type="molecule type" value="Genomic_DNA"/>
</dbReference>
<proteinExistence type="predicted"/>
<protein>
    <submittedName>
        <fullName evidence="2">Uncharacterized protein</fullName>
    </submittedName>
</protein>
<dbReference type="Proteomes" id="UP001295423">
    <property type="component" value="Unassembled WGS sequence"/>
</dbReference>
<evidence type="ECO:0000256" key="1">
    <source>
        <dbReference type="SAM" id="MobiDB-lite"/>
    </source>
</evidence>
<sequence>MLEAQVQWRRIPGQHESLEGLIGKAGNKPNAGEEEQGADTDDADPSLAAKAEFKRWVKKTLESLDIIGHQYGACLGRQSDRKKPRTKFNNSLFDKTKKCGHEQAGVCLCLYLAMISDRGRFIMLLERTMYPTFYKDQVGAFELVLTMEQWLKKKKYPARHALNPEGLGKVFDYYTDWIRETTFRKGMGALLIKNHLMLHVPLYMLHWGPPRGWDSGPSERAHKTEQKQPAQRTQRRQHSFVKQLTARLEPRAIEGWRSFPWWCQVFSRVQQNRLDGSKTEGNYLQEVINLVCEKLLPLADSDKIEGFSEVKKTIDSEPICFRAHPNYRSKSRQVTDTWHDWAKFVVPHHGDAHIPGQILMFIRMPFTNDEVIHNGIRLQSKQVHAVVNLFVDQPQPPFPNFDTPIVKWGKTEDTNFYIIPCNCLVAPAIVVPNLLEQQPQGNVANANARRTYKKRRFKLMQEPGNEPLGDGYFVVDNQEQMAQRMEELIDDIMKRE</sequence>
<comment type="caution">
    <text evidence="2">The sequence shown here is derived from an EMBL/GenBank/DDBJ whole genome shotgun (WGS) entry which is preliminary data.</text>
</comment>
<evidence type="ECO:0000313" key="2">
    <source>
        <dbReference type="EMBL" id="CAJ1938475.1"/>
    </source>
</evidence>
<name>A0AAD2CLP1_9STRA</name>
<evidence type="ECO:0000313" key="3">
    <source>
        <dbReference type="Proteomes" id="UP001295423"/>
    </source>
</evidence>
<feature type="region of interest" description="Disordered" evidence="1">
    <location>
        <begin position="214"/>
        <end position="237"/>
    </location>
</feature>
<keyword evidence="3" id="KW-1185">Reference proteome</keyword>
<feature type="compositionally biased region" description="Acidic residues" evidence="1">
    <location>
        <begin position="32"/>
        <end position="44"/>
    </location>
</feature>
<reference evidence="2" key="1">
    <citation type="submission" date="2023-08" db="EMBL/GenBank/DDBJ databases">
        <authorList>
            <person name="Audoor S."/>
            <person name="Bilcke G."/>
        </authorList>
    </citation>
    <scope>NUCLEOTIDE SEQUENCE</scope>
</reference>
<dbReference type="AlphaFoldDB" id="A0AAD2CLP1"/>
<gene>
    <name evidence="2" type="ORF">CYCCA115_LOCUS6146</name>
</gene>